<sequence>MAGGEVQLVQLIKRFGAFIAVDGINLHMPAGEFFSMLGPSGCGKTTTLRMIAGFEQPTEGQIVLDGEDMTQTPPHRRHVNTVFQNYALFPHLNVFDNVAFGLRRQRVERGEVTRRVREALDLVQLTKFERRRPAQMSGGQQQRVALARALVLKPAVLLLDEPLGALDAKLRKQLQIELKALQQQVGITFIYVTHDQEEALTMSDRIAVMSNGRVEQVAPPRQVYEEPATVFVADFLGVSNLMDAQARGLDAQGHCQVRAGSFDLCCARGDTSVSGQTKITIRPERVKLEKTNVSGENRVPGQVERSVYLGNAVQLIVKLATGNVIQVLMQNGGEEIPFNPGDSVQAHLPRDALRVLTDTGAKLPSADPGAVK</sequence>
<organism evidence="9 10">
    <name type="scientific">Hypericibacter adhaerens</name>
    <dbReference type="NCBI Taxonomy" id="2602016"/>
    <lineage>
        <taxon>Bacteria</taxon>
        <taxon>Pseudomonadati</taxon>
        <taxon>Pseudomonadota</taxon>
        <taxon>Alphaproteobacteria</taxon>
        <taxon>Rhodospirillales</taxon>
        <taxon>Dongiaceae</taxon>
        <taxon>Hypericibacter</taxon>
    </lineage>
</organism>
<dbReference type="InterPro" id="IPR013611">
    <property type="entry name" value="Transp-assoc_OB_typ2"/>
</dbReference>
<reference evidence="9 10" key="1">
    <citation type="submission" date="2019-08" db="EMBL/GenBank/DDBJ databases">
        <title>Hyperibacter terrae gen. nov., sp. nov. and Hyperibacter viscosus sp. nov., two new members in the family Rhodospirillaceae isolated from the rhizosphere of Hypericum perforatum.</title>
        <authorList>
            <person name="Noviana Z."/>
        </authorList>
    </citation>
    <scope>NUCLEOTIDE SEQUENCE [LARGE SCALE GENOMIC DNA]</scope>
    <source>
        <strain evidence="9 10">R5959</strain>
    </source>
</reference>
<evidence type="ECO:0000256" key="6">
    <source>
        <dbReference type="ARBA" id="ARBA00023136"/>
    </source>
</evidence>
<dbReference type="CDD" id="cd03300">
    <property type="entry name" value="ABC_PotA_N"/>
    <property type="match status" value="1"/>
</dbReference>
<dbReference type="InterPro" id="IPR017879">
    <property type="entry name" value="PotA_ATP-bd"/>
</dbReference>
<dbReference type="InterPro" id="IPR005893">
    <property type="entry name" value="PotA-like"/>
</dbReference>
<dbReference type="KEGG" id="hadh:FRZ61_31220"/>
<gene>
    <name evidence="7" type="primary">potA</name>
    <name evidence="9" type="ORF">FRZ61_31220</name>
</gene>
<dbReference type="Pfam" id="PF00005">
    <property type="entry name" value="ABC_tran"/>
    <property type="match status" value="1"/>
</dbReference>
<evidence type="ECO:0000259" key="8">
    <source>
        <dbReference type="PROSITE" id="PS50893"/>
    </source>
</evidence>
<dbReference type="PROSITE" id="PS50893">
    <property type="entry name" value="ABC_TRANSPORTER_2"/>
    <property type="match status" value="1"/>
</dbReference>
<comment type="subunit">
    <text evidence="7">The complex is composed of two ATP-binding proteins (PotA), two transmembrane proteins (PotB and PotC) and a solute-binding protein (PotD).</text>
</comment>
<dbReference type="Gene3D" id="3.40.50.300">
    <property type="entry name" value="P-loop containing nucleotide triphosphate hydrolases"/>
    <property type="match status" value="1"/>
</dbReference>
<comment type="similarity">
    <text evidence="7">Belongs to the ABC transporter superfamily. Spermidine/putrescine importer (TC 3.A.1.11.1) family.</text>
</comment>
<keyword evidence="3 7" id="KW-0547">Nucleotide-binding</keyword>
<dbReference type="EMBL" id="CP042582">
    <property type="protein sequence ID" value="QEX23187.1"/>
    <property type="molecule type" value="Genomic_DNA"/>
</dbReference>
<dbReference type="AlphaFoldDB" id="A0A5J6N128"/>
<dbReference type="NCBIfam" id="TIGR01187">
    <property type="entry name" value="potA"/>
    <property type="match status" value="1"/>
</dbReference>
<dbReference type="RefSeq" id="WP_151118603.1">
    <property type="nucleotide sequence ID" value="NZ_CP042582.1"/>
</dbReference>
<dbReference type="GO" id="GO:0043190">
    <property type="term" value="C:ATP-binding cassette (ABC) transporter complex"/>
    <property type="evidence" value="ECO:0007669"/>
    <property type="project" value="InterPro"/>
</dbReference>
<dbReference type="GO" id="GO:0005524">
    <property type="term" value="F:ATP binding"/>
    <property type="evidence" value="ECO:0007669"/>
    <property type="project" value="UniProtKB-KW"/>
</dbReference>
<dbReference type="SMART" id="SM00382">
    <property type="entry name" value="AAA"/>
    <property type="match status" value="1"/>
</dbReference>
<comment type="catalytic activity">
    <reaction evidence="7">
        <text>ATP + H2O + polyamine-[polyamine-binding protein]Side 1 = ADP + phosphate + polyamineSide 2 + [polyamine-binding protein]Side 1.</text>
        <dbReference type="EC" id="7.6.2.11"/>
    </reaction>
</comment>
<dbReference type="PANTHER" id="PTHR42781">
    <property type="entry name" value="SPERMIDINE/PUTRESCINE IMPORT ATP-BINDING PROTEIN POTA"/>
    <property type="match status" value="1"/>
</dbReference>
<evidence type="ECO:0000256" key="3">
    <source>
        <dbReference type="ARBA" id="ARBA00022741"/>
    </source>
</evidence>
<dbReference type="InterPro" id="IPR050093">
    <property type="entry name" value="ABC_SmlMolc_Importer"/>
</dbReference>
<proteinExistence type="inferred from homology"/>
<keyword evidence="6 7" id="KW-0472">Membrane</keyword>
<evidence type="ECO:0000256" key="7">
    <source>
        <dbReference type="RuleBase" id="RU364083"/>
    </source>
</evidence>
<keyword evidence="1 7" id="KW-0813">Transport</keyword>
<dbReference type="GO" id="GO:0015594">
    <property type="term" value="F:ABC-type putrescine transporter activity"/>
    <property type="evidence" value="ECO:0007669"/>
    <property type="project" value="InterPro"/>
</dbReference>
<dbReference type="Proteomes" id="UP000325797">
    <property type="component" value="Chromosome"/>
</dbReference>
<dbReference type="PANTHER" id="PTHR42781:SF4">
    <property type="entry name" value="SPERMIDINE_PUTRESCINE IMPORT ATP-BINDING PROTEIN POTA"/>
    <property type="match status" value="1"/>
</dbReference>
<dbReference type="Pfam" id="PF08402">
    <property type="entry name" value="TOBE_2"/>
    <property type="match status" value="1"/>
</dbReference>
<dbReference type="InterPro" id="IPR003593">
    <property type="entry name" value="AAA+_ATPase"/>
</dbReference>
<evidence type="ECO:0000256" key="5">
    <source>
        <dbReference type="ARBA" id="ARBA00022967"/>
    </source>
</evidence>
<protein>
    <recommendedName>
        <fullName evidence="7">Spermidine/putrescine import ATP-binding protein PotA</fullName>
        <ecNumber evidence="7">7.6.2.11</ecNumber>
    </recommendedName>
</protein>
<dbReference type="InterPro" id="IPR017871">
    <property type="entry name" value="ABC_transporter-like_CS"/>
</dbReference>
<dbReference type="GO" id="GO:0016887">
    <property type="term" value="F:ATP hydrolysis activity"/>
    <property type="evidence" value="ECO:0007669"/>
    <property type="project" value="InterPro"/>
</dbReference>
<keyword evidence="2 7" id="KW-1003">Cell membrane</keyword>
<evidence type="ECO:0000313" key="9">
    <source>
        <dbReference type="EMBL" id="QEX23187.1"/>
    </source>
</evidence>
<keyword evidence="4 7" id="KW-0067">ATP-binding</keyword>
<dbReference type="SUPFAM" id="SSF52540">
    <property type="entry name" value="P-loop containing nucleoside triphosphate hydrolases"/>
    <property type="match status" value="1"/>
</dbReference>
<keyword evidence="5 7" id="KW-1278">Translocase</keyword>
<name>A0A5J6N128_9PROT</name>
<dbReference type="InterPro" id="IPR027417">
    <property type="entry name" value="P-loop_NTPase"/>
</dbReference>
<comment type="function">
    <text evidence="7">Part of the ABC transporter complex PotABCD involved in spermidine/putrescine import. Responsible for energy coupling to the transport system.</text>
</comment>
<evidence type="ECO:0000313" key="10">
    <source>
        <dbReference type="Proteomes" id="UP000325797"/>
    </source>
</evidence>
<dbReference type="InterPro" id="IPR008995">
    <property type="entry name" value="Mo/tungstate-bd_C_term_dom"/>
</dbReference>
<dbReference type="FunFam" id="3.40.50.300:FF:000133">
    <property type="entry name" value="Spermidine/putrescine import ATP-binding protein PotA"/>
    <property type="match status" value="1"/>
</dbReference>
<dbReference type="EC" id="7.6.2.11" evidence="7"/>
<dbReference type="SUPFAM" id="SSF50331">
    <property type="entry name" value="MOP-like"/>
    <property type="match status" value="1"/>
</dbReference>
<dbReference type="OrthoDB" id="9802264at2"/>
<dbReference type="Gene3D" id="2.40.50.100">
    <property type="match status" value="1"/>
</dbReference>
<feature type="domain" description="ABC transporter" evidence="8">
    <location>
        <begin position="6"/>
        <end position="236"/>
    </location>
</feature>
<evidence type="ECO:0000256" key="1">
    <source>
        <dbReference type="ARBA" id="ARBA00022448"/>
    </source>
</evidence>
<evidence type="ECO:0000256" key="4">
    <source>
        <dbReference type="ARBA" id="ARBA00022840"/>
    </source>
</evidence>
<evidence type="ECO:0000256" key="2">
    <source>
        <dbReference type="ARBA" id="ARBA00022475"/>
    </source>
</evidence>
<keyword evidence="10" id="KW-1185">Reference proteome</keyword>
<dbReference type="PROSITE" id="PS00211">
    <property type="entry name" value="ABC_TRANSPORTER_1"/>
    <property type="match status" value="1"/>
</dbReference>
<accession>A0A5J6N128</accession>
<dbReference type="InterPro" id="IPR003439">
    <property type="entry name" value="ABC_transporter-like_ATP-bd"/>
</dbReference>